<dbReference type="CDD" id="cd04301">
    <property type="entry name" value="NAT_SF"/>
    <property type="match status" value="1"/>
</dbReference>
<reference evidence="2" key="1">
    <citation type="journal article" date="2015" name="Nature">
        <title>Complex archaea that bridge the gap between prokaryotes and eukaryotes.</title>
        <authorList>
            <person name="Spang A."/>
            <person name="Saw J.H."/>
            <person name="Jorgensen S.L."/>
            <person name="Zaremba-Niedzwiedzka K."/>
            <person name="Martijn J."/>
            <person name="Lind A.E."/>
            <person name="van Eijk R."/>
            <person name="Schleper C."/>
            <person name="Guy L."/>
            <person name="Ettema T.J."/>
        </authorList>
    </citation>
    <scope>NUCLEOTIDE SEQUENCE</scope>
</reference>
<name>A0A0F9RHW0_9ZZZZ</name>
<organism evidence="2">
    <name type="scientific">marine sediment metagenome</name>
    <dbReference type="NCBI Taxonomy" id="412755"/>
    <lineage>
        <taxon>unclassified sequences</taxon>
        <taxon>metagenomes</taxon>
        <taxon>ecological metagenomes</taxon>
    </lineage>
</organism>
<dbReference type="SUPFAM" id="SSF55729">
    <property type="entry name" value="Acyl-CoA N-acyltransferases (Nat)"/>
    <property type="match status" value="1"/>
</dbReference>
<dbReference type="InterPro" id="IPR016181">
    <property type="entry name" value="Acyl_CoA_acyltransferase"/>
</dbReference>
<dbReference type="AlphaFoldDB" id="A0A0F9RHW0"/>
<comment type="caution">
    <text evidence="2">The sequence shown here is derived from an EMBL/GenBank/DDBJ whole genome shotgun (WGS) entry which is preliminary data.</text>
</comment>
<sequence length="310" mass="36022">MQRVKLCILDFDETLFRSPYPPDSWDEQQQGEWWAQSISLGPPAVPETPGPEWWNQTVVAAARERLADPCWYCCLLTGRAKDEADFVDRIPTLLVGQDLHFDEVHLSPSDRTAVWKIGKTLELAQQLDVKTIEQWDDRADHLAEFRAALEPQYCLIQHHVQEPRTTMAGFRYRGRQYIALTSEQQKIYVAKQERYRRATAEEFITAVQAGKPRWRSVEIDVRPDDYSDDVAELANLRVKDPLDRRQGLGSKAMEWITGLADQHDVTLKLHVEPFGKDAPSKGAIRRFYRQHGFRDRPQGWMVRRPRERLG</sequence>
<dbReference type="Pfam" id="PF10307">
    <property type="entry name" value="HAD_SAK_1"/>
    <property type="match status" value="1"/>
</dbReference>
<evidence type="ECO:0000259" key="1">
    <source>
        <dbReference type="Pfam" id="PF10307"/>
    </source>
</evidence>
<proteinExistence type="predicted"/>
<protein>
    <recommendedName>
        <fullName evidence="1">Swiss Army Knife RNA repair protein HAD domain-containing protein</fullName>
    </recommendedName>
</protein>
<feature type="domain" description="Swiss Army Knife RNA repair protein HAD" evidence="1">
    <location>
        <begin position="26"/>
        <end position="150"/>
    </location>
</feature>
<gene>
    <name evidence="2" type="ORF">LCGC14_0575780</name>
</gene>
<evidence type="ECO:0000313" key="2">
    <source>
        <dbReference type="EMBL" id="KKN56100.1"/>
    </source>
</evidence>
<accession>A0A0F9RHW0</accession>
<dbReference type="EMBL" id="LAZR01000858">
    <property type="protein sequence ID" value="KKN56100.1"/>
    <property type="molecule type" value="Genomic_DNA"/>
</dbReference>
<dbReference type="Gene3D" id="3.40.630.30">
    <property type="match status" value="1"/>
</dbReference>
<dbReference type="InterPro" id="IPR018812">
    <property type="entry name" value="SAK_HAD"/>
</dbReference>